<gene>
    <name evidence="5" type="ORF">LCGC14_0917870</name>
</gene>
<evidence type="ECO:0000256" key="2">
    <source>
        <dbReference type="ARBA" id="ARBA00023125"/>
    </source>
</evidence>
<keyword evidence="3" id="KW-0804">Transcription</keyword>
<sequence length="232" mass="26121">MTSPSIAQQIEKLGSDLERAFDTQFLRLGHDLPEPEVFYRPFKGRGFHFDRSWSTMKIGIELQGGTHGYPIICHNCNVRVRGIKSDGTPGKEIRIPGHHARRSQLTSDMEKINLAQLNGWAVLLFGHDDVHANPFQMVDQIRRIIEKRRYLAHPHLDLTARELEILTYVAGGFTGREIAIRVDCKVNTVKSHVATIVTKLNAVNRTSAVATAASLGLIDWEKVPWAVQIEPQ</sequence>
<dbReference type="Gene3D" id="1.10.10.10">
    <property type="entry name" value="Winged helix-like DNA-binding domain superfamily/Winged helix DNA-binding domain"/>
    <property type="match status" value="1"/>
</dbReference>
<evidence type="ECO:0000313" key="5">
    <source>
        <dbReference type="EMBL" id="KKN22172.1"/>
    </source>
</evidence>
<name>A0A0F9PCD3_9ZZZZ</name>
<feature type="domain" description="HTH luxR-type" evidence="4">
    <location>
        <begin position="151"/>
        <end position="216"/>
    </location>
</feature>
<dbReference type="AlphaFoldDB" id="A0A0F9PCD3"/>
<dbReference type="SUPFAM" id="SSF46894">
    <property type="entry name" value="C-terminal effector domain of the bipartite response regulators"/>
    <property type="match status" value="1"/>
</dbReference>
<proteinExistence type="predicted"/>
<evidence type="ECO:0000259" key="4">
    <source>
        <dbReference type="PROSITE" id="PS50043"/>
    </source>
</evidence>
<organism evidence="5">
    <name type="scientific">marine sediment metagenome</name>
    <dbReference type="NCBI Taxonomy" id="412755"/>
    <lineage>
        <taxon>unclassified sequences</taxon>
        <taxon>metagenomes</taxon>
        <taxon>ecological metagenomes</taxon>
    </lineage>
</organism>
<dbReference type="PANTHER" id="PTHR44688">
    <property type="entry name" value="DNA-BINDING TRANSCRIPTIONAL ACTIVATOR DEVR_DOSR"/>
    <property type="match status" value="1"/>
</dbReference>
<reference evidence="5" key="1">
    <citation type="journal article" date="2015" name="Nature">
        <title>Complex archaea that bridge the gap between prokaryotes and eukaryotes.</title>
        <authorList>
            <person name="Spang A."/>
            <person name="Saw J.H."/>
            <person name="Jorgensen S.L."/>
            <person name="Zaremba-Niedzwiedzka K."/>
            <person name="Martijn J."/>
            <person name="Lind A.E."/>
            <person name="van Eijk R."/>
            <person name="Schleper C."/>
            <person name="Guy L."/>
            <person name="Ettema T.J."/>
        </authorList>
    </citation>
    <scope>NUCLEOTIDE SEQUENCE</scope>
</reference>
<dbReference type="PRINTS" id="PR00038">
    <property type="entry name" value="HTHLUXR"/>
</dbReference>
<keyword evidence="2" id="KW-0238">DNA-binding</keyword>
<dbReference type="Pfam" id="PF00196">
    <property type="entry name" value="GerE"/>
    <property type="match status" value="1"/>
</dbReference>
<dbReference type="SMART" id="SM00421">
    <property type="entry name" value="HTH_LUXR"/>
    <property type="match status" value="1"/>
</dbReference>
<dbReference type="EMBL" id="LAZR01003087">
    <property type="protein sequence ID" value="KKN22172.1"/>
    <property type="molecule type" value="Genomic_DNA"/>
</dbReference>
<dbReference type="PROSITE" id="PS50043">
    <property type="entry name" value="HTH_LUXR_2"/>
    <property type="match status" value="1"/>
</dbReference>
<dbReference type="InterPro" id="IPR016032">
    <property type="entry name" value="Sig_transdc_resp-reg_C-effctor"/>
</dbReference>
<keyword evidence="1" id="KW-0805">Transcription regulation</keyword>
<evidence type="ECO:0000256" key="3">
    <source>
        <dbReference type="ARBA" id="ARBA00023163"/>
    </source>
</evidence>
<dbReference type="PANTHER" id="PTHR44688:SF16">
    <property type="entry name" value="DNA-BINDING TRANSCRIPTIONAL ACTIVATOR DEVR_DOSR"/>
    <property type="match status" value="1"/>
</dbReference>
<dbReference type="GO" id="GO:0006355">
    <property type="term" value="P:regulation of DNA-templated transcription"/>
    <property type="evidence" value="ECO:0007669"/>
    <property type="project" value="InterPro"/>
</dbReference>
<protein>
    <recommendedName>
        <fullName evidence="4">HTH luxR-type domain-containing protein</fullName>
    </recommendedName>
</protein>
<comment type="caution">
    <text evidence="5">The sequence shown here is derived from an EMBL/GenBank/DDBJ whole genome shotgun (WGS) entry which is preliminary data.</text>
</comment>
<dbReference type="GO" id="GO:0003677">
    <property type="term" value="F:DNA binding"/>
    <property type="evidence" value="ECO:0007669"/>
    <property type="project" value="UniProtKB-KW"/>
</dbReference>
<evidence type="ECO:0000256" key="1">
    <source>
        <dbReference type="ARBA" id="ARBA00023015"/>
    </source>
</evidence>
<dbReference type="InterPro" id="IPR000792">
    <property type="entry name" value="Tscrpt_reg_LuxR_C"/>
</dbReference>
<dbReference type="CDD" id="cd06170">
    <property type="entry name" value="LuxR_C_like"/>
    <property type="match status" value="1"/>
</dbReference>
<accession>A0A0F9PCD3</accession>
<dbReference type="InterPro" id="IPR036388">
    <property type="entry name" value="WH-like_DNA-bd_sf"/>
</dbReference>